<sequence length="145" mass="16647">MDSQGNRTGQLDTIIIRDDAPKLTYEGERDTFLGEGVFSVIEVKSNLTREKLKEAGRTLKKVRDLHIEYPSFQSGSGPLFDGPFRIIFSYIGATESTLINEIKKNNWHDLFDLICILNRGVYKRILTYHHLKTIPISILKEKVLH</sequence>
<feature type="domain" description="DUF6602" evidence="1">
    <location>
        <begin position="1"/>
        <end position="65"/>
    </location>
</feature>
<gene>
    <name evidence="2" type="ORF">LCGC14_0463380</name>
</gene>
<protein>
    <recommendedName>
        <fullName evidence="1">DUF6602 domain-containing protein</fullName>
    </recommendedName>
</protein>
<comment type="caution">
    <text evidence="2">The sequence shown here is derived from an EMBL/GenBank/DDBJ whole genome shotgun (WGS) entry which is preliminary data.</text>
</comment>
<dbReference type="AlphaFoldDB" id="A0A0F9VN74"/>
<name>A0A0F9VN74_9ZZZZ</name>
<accession>A0A0F9VN74</accession>
<evidence type="ECO:0000313" key="2">
    <source>
        <dbReference type="EMBL" id="KKN67248.1"/>
    </source>
</evidence>
<organism evidence="2">
    <name type="scientific">marine sediment metagenome</name>
    <dbReference type="NCBI Taxonomy" id="412755"/>
    <lineage>
        <taxon>unclassified sequences</taxon>
        <taxon>metagenomes</taxon>
        <taxon>ecological metagenomes</taxon>
    </lineage>
</organism>
<proteinExistence type="predicted"/>
<dbReference type="InterPro" id="IPR046537">
    <property type="entry name" value="DUF6602"/>
</dbReference>
<dbReference type="EMBL" id="LAZR01000479">
    <property type="protein sequence ID" value="KKN67248.1"/>
    <property type="molecule type" value="Genomic_DNA"/>
</dbReference>
<reference evidence="2" key="1">
    <citation type="journal article" date="2015" name="Nature">
        <title>Complex archaea that bridge the gap between prokaryotes and eukaryotes.</title>
        <authorList>
            <person name="Spang A."/>
            <person name="Saw J.H."/>
            <person name="Jorgensen S.L."/>
            <person name="Zaremba-Niedzwiedzka K."/>
            <person name="Martijn J."/>
            <person name="Lind A.E."/>
            <person name="van Eijk R."/>
            <person name="Schleper C."/>
            <person name="Guy L."/>
            <person name="Ettema T.J."/>
        </authorList>
    </citation>
    <scope>NUCLEOTIDE SEQUENCE</scope>
</reference>
<evidence type="ECO:0000259" key="1">
    <source>
        <dbReference type="Pfam" id="PF20247"/>
    </source>
</evidence>
<dbReference type="Pfam" id="PF20247">
    <property type="entry name" value="DUF6602"/>
    <property type="match status" value="1"/>
</dbReference>